<feature type="compositionally biased region" description="Polar residues" evidence="6">
    <location>
        <begin position="391"/>
        <end position="409"/>
    </location>
</feature>
<dbReference type="GO" id="GO:0008757">
    <property type="term" value="F:S-adenosylmethionine-dependent methyltransferase activity"/>
    <property type="evidence" value="ECO:0007669"/>
    <property type="project" value="UniProtKB-ARBA"/>
</dbReference>
<evidence type="ECO:0000256" key="2">
    <source>
        <dbReference type="ARBA" id="ARBA00022737"/>
    </source>
</evidence>
<dbReference type="AlphaFoldDB" id="A0A8S4EVS5"/>
<keyword evidence="9" id="KW-1185">Reference proteome</keyword>
<keyword evidence="3 5" id="KW-0863">Zinc-finger</keyword>
<evidence type="ECO:0000256" key="3">
    <source>
        <dbReference type="ARBA" id="ARBA00022771"/>
    </source>
</evidence>
<feature type="domain" description="C2H2-type" evidence="7">
    <location>
        <begin position="603"/>
        <end position="631"/>
    </location>
</feature>
<dbReference type="InterPro" id="IPR001214">
    <property type="entry name" value="SET_dom"/>
</dbReference>
<keyword evidence="1" id="KW-0479">Metal-binding</keyword>
<dbReference type="PROSITE" id="PS00028">
    <property type="entry name" value="ZINC_FINGER_C2H2_1"/>
    <property type="match status" value="2"/>
</dbReference>
<dbReference type="GO" id="GO:0000981">
    <property type="term" value="F:DNA-binding transcription factor activity, RNA polymerase II-specific"/>
    <property type="evidence" value="ECO:0007669"/>
    <property type="project" value="TreeGrafter"/>
</dbReference>
<sequence>MALLPNEEYLNVVILQEIPDSIDNSVPVLRLVNSLQLQNLDGKLLLPLNQTQIAEGPSQASQILTDSYQLLSRNDDDDIQLNDNNIIISASPANIQPSLPLIPAYNNFESQTKKLNFSHEVNDSHNQVSTETIKQPSNANKVKLSETKRNLKKYFKIVPIHDKIVPPRALAVLPTVLQCRRDSIFPRRALPPNVRFGPVQGIPTRCLSHEVSELVAQAASMNKPVFFITNEDKSITYLDVTDKDKSNWIGLLPLGDSTAANVWLNEADGQLFAFTTQMLQPRTPLILGYSQEYAQRYGIYHGPVADLNHVFPESSGEWWCYECARELPSLIQLELHMSKCHGDDKCRTSRYKCRYCTRRFARLFSLKRHLAKTCFKKSKRELSNEEEAKQNGRQNSQQNGDQSFSQNVSEESHRIPSDESLQNYTNILDISTNLFDSDRISNLDISLNKSEAEFNPCNLNDIRLTNDFEFSKVLLDGLGNADKGEIPTMKQQEYQPPRSSSPFTCPYCKKSMPRSKLRQHSRTCEARSFECQCGVVFRNEKKLALHIKLRHTNLNASIQTQAAGDRVPDKDLQDDQVESKSNPVHTESNKEKNIKRIPFDIDYTCEHCNIKFKRRGMYANHMLKQHAEHSTAPLVVHDRRYPCAGCHKLYRTAYKRKLHQRKHHPGAAPLESSMSQQQDSILAELRSLRIEMNNKFEKQQLHLETYNTTLTSIQHDINNVKVTFSKLREEMDGIITSMKFLSDSHDDQIKINEENKTTLSKLIKENSALHAQLAEVTSTLALMDQKTRDCNLEIQCVPEYKNENILTVVKQLAKTVSFELQEGDIKDFHRVAKLNTESKRPRNIVVKLGSPHMRDNFIAASKIYNKKNEKEKLNTSHLGIAGEKNPIYVVEHLSLLNKKLHAAARITAKDKKYEFVWIKNGRIFMRKDIKSPVKLIKDLNCLDSL</sequence>
<dbReference type="EMBL" id="CAJHNJ030000022">
    <property type="protein sequence ID" value="CAG9119529.1"/>
    <property type="molecule type" value="Genomic_DNA"/>
</dbReference>
<dbReference type="GO" id="GO:0005634">
    <property type="term" value="C:nucleus"/>
    <property type="evidence" value="ECO:0007669"/>
    <property type="project" value="TreeGrafter"/>
</dbReference>
<dbReference type="PANTHER" id="PTHR24408">
    <property type="entry name" value="ZINC FINGER PROTEIN"/>
    <property type="match status" value="1"/>
</dbReference>
<gene>
    <name evidence="8" type="ORF">PLXY2_LOCUS6761</name>
</gene>
<protein>
    <submittedName>
        <fullName evidence="8">(diamondback moth) hypothetical protein</fullName>
    </submittedName>
</protein>
<dbReference type="InterPro" id="IPR057251">
    <property type="entry name" value="FP_C"/>
</dbReference>
<feature type="domain" description="C2H2-type" evidence="7">
    <location>
        <begin position="351"/>
        <end position="381"/>
    </location>
</feature>
<dbReference type="Pfam" id="PF21549">
    <property type="entry name" value="PRDM2_PR"/>
    <property type="match status" value="1"/>
</dbReference>
<keyword evidence="4" id="KW-0862">Zinc</keyword>
<dbReference type="GO" id="GO:0008276">
    <property type="term" value="F:protein methyltransferase activity"/>
    <property type="evidence" value="ECO:0007669"/>
    <property type="project" value="UniProtKB-ARBA"/>
</dbReference>
<dbReference type="InterPro" id="IPR046341">
    <property type="entry name" value="SET_dom_sf"/>
</dbReference>
<dbReference type="GO" id="GO:0008170">
    <property type="term" value="F:N-methyltransferase activity"/>
    <property type="evidence" value="ECO:0007669"/>
    <property type="project" value="UniProtKB-ARBA"/>
</dbReference>
<keyword evidence="2" id="KW-0677">Repeat</keyword>
<name>A0A8S4EVS5_PLUXY</name>
<evidence type="ECO:0000313" key="8">
    <source>
        <dbReference type="EMBL" id="CAG9119529.1"/>
    </source>
</evidence>
<feature type="region of interest" description="Disordered" evidence="6">
    <location>
        <begin position="560"/>
        <end position="591"/>
    </location>
</feature>
<evidence type="ECO:0000256" key="1">
    <source>
        <dbReference type="ARBA" id="ARBA00022723"/>
    </source>
</evidence>
<dbReference type="Pfam" id="PF00096">
    <property type="entry name" value="zf-C2H2"/>
    <property type="match status" value="2"/>
</dbReference>
<dbReference type="Gene3D" id="3.30.160.60">
    <property type="entry name" value="Classic Zinc Finger"/>
    <property type="match status" value="3"/>
</dbReference>
<evidence type="ECO:0000313" key="9">
    <source>
        <dbReference type="Proteomes" id="UP000653454"/>
    </source>
</evidence>
<feature type="domain" description="C2H2-type" evidence="7">
    <location>
        <begin position="641"/>
        <end position="669"/>
    </location>
</feature>
<dbReference type="Gene3D" id="2.170.270.10">
    <property type="entry name" value="SET domain"/>
    <property type="match status" value="1"/>
</dbReference>
<dbReference type="Proteomes" id="UP000653454">
    <property type="component" value="Unassembled WGS sequence"/>
</dbReference>
<dbReference type="InterPro" id="IPR013087">
    <property type="entry name" value="Znf_C2H2_type"/>
</dbReference>
<evidence type="ECO:0000259" key="7">
    <source>
        <dbReference type="PROSITE" id="PS50157"/>
    </source>
</evidence>
<feature type="region of interest" description="Disordered" evidence="6">
    <location>
        <begin position="382"/>
        <end position="417"/>
    </location>
</feature>
<organism evidence="8 9">
    <name type="scientific">Plutella xylostella</name>
    <name type="common">Diamondback moth</name>
    <name type="synonym">Plutella maculipennis</name>
    <dbReference type="NCBI Taxonomy" id="51655"/>
    <lineage>
        <taxon>Eukaryota</taxon>
        <taxon>Metazoa</taxon>
        <taxon>Ecdysozoa</taxon>
        <taxon>Arthropoda</taxon>
        <taxon>Hexapoda</taxon>
        <taxon>Insecta</taxon>
        <taxon>Pterygota</taxon>
        <taxon>Neoptera</taxon>
        <taxon>Endopterygota</taxon>
        <taxon>Lepidoptera</taxon>
        <taxon>Glossata</taxon>
        <taxon>Ditrysia</taxon>
        <taxon>Yponomeutoidea</taxon>
        <taxon>Plutellidae</taxon>
        <taxon>Plutella</taxon>
    </lineage>
</organism>
<dbReference type="SMART" id="SM00355">
    <property type="entry name" value="ZnF_C2H2"/>
    <property type="match status" value="6"/>
</dbReference>
<dbReference type="GO" id="GO:0008270">
    <property type="term" value="F:zinc ion binding"/>
    <property type="evidence" value="ECO:0007669"/>
    <property type="project" value="UniProtKB-KW"/>
</dbReference>
<dbReference type="GO" id="GO:0043565">
    <property type="term" value="F:sequence-specific DNA binding"/>
    <property type="evidence" value="ECO:0007669"/>
    <property type="project" value="TreeGrafter"/>
</dbReference>
<evidence type="ECO:0000256" key="6">
    <source>
        <dbReference type="SAM" id="MobiDB-lite"/>
    </source>
</evidence>
<dbReference type="PROSITE" id="PS50157">
    <property type="entry name" value="ZINC_FINGER_C2H2_2"/>
    <property type="match status" value="3"/>
</dbReference>
<proteinExistence type="predicted"/>
<accession>A0A8S4EVS5</accession>
<comment type="caution">
    <text evidence="8">The sequence shown here is derived from an EMBL/GenBank/DDBJ whole genome shotgun (WGS) entry which is preliminary data.</text>
</comment>
<reference evidence="8" key="1">
    <citation type="submission" date="2020-11" db="EMBL/GenBank/DDBJ databases">
        <authorList>
            <person name="Whiteford S."/>
        </authorList>
    </citation>
    <scope>NUCLEOTIDE SEQUENCE</scope>
</reference>
<evidence type="ECO:0000256" key="4">
    <source>
        <dbReference type="ARBA" id="ARBA00022833"/>
    </source>
</evidence>
<dbReference type="PANTHER" id="PTHR24408:SF64">
    <property type="entry name" value="LINKING IMMUNITY AND METABOLISM-RELATED"/>
    <property type="match status" value="1"/>
</dbReference>
<dbReference type="Pfam" id="PF25298">
    <property type="entry name" value="Baculo_FP_2nd"/>
    <property type="match status" value="1"/>
</dbReference>
<evidence type="ECO:0000256" key="5">
    <source>
        <dbReference type="PROSITE-ProRule" id="PRU00042"/>
    </source>
</evidence>